<evidence type="ECO:0000313" key="3">
    <source>
        <dbReference type="EMBL" id="GGN74226.1"/>
    </source>
</evidence>
<feature type="compositionally biased region" description="Low complexity" evidence="1">
    <location>
        <begin position="1"/>
        <end position="10"/>
    </location>
</feature>
<dbReference type="GO" id="GO:1904680">
    <property type="term" value="F:peptide transmembrane transporter activity"/>
    <property type="evidence" value="ECO:0007669"/>
    <property type="project" value="TreeGrafter"/>
</dbReference>
<gene>
    <name evidence="3" type="ORF">GCM10011579_053100</name>
</gene>
<dbReference type="EMBL" id="BMMM01000010">
    <property type="protein sequence ID" value="GGN74226.1"/>
    <property type="molecule type" value="Genomic_DNA"/>
</dbReference>
<dbReference type="Gene3D" id="3.40.190.10">
    <property type="entry name" value="Periplasmic binding protein-like II"/>
    <property type="match status" value="1"/>
</dbReference>
<dbReference type="Pfam" id="PF00496">
    <property type="entry name" value="SBP_bac_5"/>
    <property type="match status" value="1"/>
</dbReference>
<dbReference type="AlphaFoldDB" id="A0A918D733"/>
<reference evidence="3 4" key="1">
    <citation type="journal article" date="2014" name="Int. J. Syst. Evol. Microbiol.">
        <title>Complete genome sequence of Corynebacterium casei LMG S-19264T (=DSM 44701T), isolated from a smear-ripened cheese.</title>
        <authorList>
            <consortium name="US DOE Joint Genome Institute (JGI-PGF)"/>
            <person name="Walter F."/>
            <person name="Albersmeier A."/>
            <person name="Kalinowski J."/>
            <person name="Ruckert C."/>
        </authorList>
    </citation>
    <scope>NUCLEOTIDE SEQUENCE [LARGE SCALE GENOMIC DNA]</scope>
    <source>
        <strain evidence="3 4">CGMCC 4.7111</strain>
    </source>
</reference>
<dbReference type="SUPFAM" id="SSF53850">
    <property type="entry name" value="Periplasmic binding protein-like II"/>
    <property type="match status" value="1"/>
</dbReference>
<evidence type="ECO:0000313" key="4">
    <source>
        <dbReference type="Proteomes" id="UP000600365"/>
    </source>
</evidence>
<sequence length="591" mass="64475">MRAPARAPFLARPPPQDVEEGIREEGCRDMESTRSTSTGSTGNTGGDGFDAGARGVVKPTDALGGTLRLVRTDDFDSLDPGNTYYAYTWNFLRLIGRTLVTFDTAPGKAGQRLVPDLAESLGESSEGGRVWTYRLRAGLRYEDGSPVTSGDVKYAIARSNYGTDVLGAGPTYFRQLLGTDYGGPWREPGSDGPVTLETPDERTLVLRLEEPFAGMDLLATMPSTTPVPRRLDTGAEYRLRPVATGPYRVVSYTRGELAVLERNPHWDPATDPVRRQRAERIEAHLGKDPHEVDRMLLAGEAHIDLAGFGVQPSTQERILADPVLRAHADNPLTGFTWIYCLSSRIAPFDNVHCRRAVQFATDKAAMQAAYGGSVGGDIATTILPPTIDGFQDFDRYPVGAEGTGDLEAARAELAAAGMPDGFRTKIAARKDRLKEYRAAEALAAGLARVGIEAEVLDFPSGDYFDIYGGCPAYLREHGIGIIMFGWGADFPDGYGFLQQIVDGRAIKERGNQNMGELDDPEINGLLDRGATSGDPAERAEIWHRIDRLTMEHAVIVPYLYPRSLLYRHPDARNVYVTGSFGMYDYVALGAS</sequence>
<dbReference type="PIRSF" id="PIRSF002741">
    <property type="entry name" value="MppA"/>
    <property type="match status" value="1"/>
</dbReference>
<dbReference type="InterPro" id="IPR000914">
    <property type="entry name" value="SBP_5_dom"/>
</dbReference>
<comment type="caution">
    <text evidence="3">The sequence shown here is derived from an EMBL/GenBank/DDBJ whole genome shotgun (WGS) entry which is preliminary data.</text>
</comment>
<dbReference type="PANTHER" id="PTHR30290">
    <property type="entry name" value="PERIPLASMIC BINDING COMPONENT OF ABC TRANSPORTER"/>
    <property type="match status" value="1"/>
</dbReference>
<proteinExistence type="predicted"/>
<protein>
    <submittedName>
        <fullName evidence="3">Peptide ABC transporter substrate-binding protein</fullName>
    </submittedName>
</protein>
<dbReference type="CDD" id="cd08506">
    <property type="entry name" value="PBP2_clavulanate_OppA2"/>
    <property type="match status" value="1"/>
</dbReference>
<feature type="domain" description="Solute-binding protein family 5" evidence="2">
    <location>
        <begin position="113"/>
        <end position="504"/>
    </location>
</feature>
<dbReference type="GO" id="GO:0042597">
    <property type="term" value="C:periplasmic space"/>
    <property type="evidence" value="ECO:0007669"/>
    <property type="project" value="UniProtKB-ARBA"/>
</dbReference>
<dbReference type="InterPro" id="IPR030678">
    <property type="entry name" value="Peptide/Ni-bd"/>
</dbReference>
<dbReference type="GO" id="GO:0043190">
    <property type="term" value="C:ATP-binding cassette (ABC) transporter complex"/>
    <property type="evidence" value="ECO:0007669"/>
    <property type="project" value="InterPro"/>
</dbReference>
<dbReference type="Proteomes" id="UP000600365">
    <property type="component" value="Unassembled WGS sequence"/>
</dbReference>
<feature type="region of interest" description="Disordered" evidence="1">
    <location>
        <begin position="1"/>
        <end position="55"/>
    </location>
</feature>
<organism evidence="3 4">
    <name type="scientific">Streptomyces albiflavescens</name>
    <dbReference type="NCBI Taxonomy" id="1623582"/>
    <lineage>
        <taxon>Bacteria</taxon>
        <taxon>Bacillati</taxon>
        <taxon>Actinomycetota</taxon>
        <taxon>Actinomycetes</taxon>
        <taxon>Kitasatosporales</taxon>
        <taxon>Streptomycetaceae</taxon>
        <taxon>Streptomyces</taxon>
    </lineage>
</organism>
<keyword evidence="4" id="KW-1185">Reference proteome</keyword>
<evidence type="ECO:0000259" key="2">
    <source>
        <dbReference type="Pfam" id="PF00496"/>
    </source>
</evidence>
<dbReference type="InterPro" id="IPR039424">
    <property type="entry name" value="SBP_5"/>
</dbReference>
<name>A0A918D733_9ACTN</name>
<dbReference type="Gene3D" id="3.10.105.10">
    <property type="entry name" value="Dipeptide-binding Protein, Domain 3"/>
    <property type="match status" value="1"/>
</dbReference>
<accession>A0A918D733</accession>
<dbReference type="PANTHER" id="PTHR30290:SF83">
    <property type="entry name" value="ABC TRANSPORTER SUBSTRATE-BINDING PROTEIN"/>
    <property type="match status" value="1"/>
</dbReference>
<evidence type="ECO:0000256" key="1">
    <source>
        <dbReference type="SAM" id="MobiDB-lite"/>
    </source>
</evidence>
<feature type="compositionally biased region" description="Basic and acidic residues" evidence="1">
    <location>
        <begin position="20"/>
        <end position="32"/>
    </location>
</feature>
<dbReference type="GO" id="GO:0015833">
    <property type="term" value="P:peptide transport"/>
    <property type="evidence" value="ECO:0007669"/>
    <property type="project" value="TreeGrafter"/>
</dbReference>